<dbReference type="Pfam" id="PF23150">
    <property type="entry name" value="CFAP61_dimer"/>
    <property type="match status" value="1"/>
</dbReference>
<gene>
    <name evidence="3" type="ORF">BpHYR1_042559</name>
</gene>
<evidence type="ECO:0000313" key="4">
    <source>
        <dbReference type="Proteomes" id="UP000276133"/>
    </source>
</evidence>
<sequence>MSKKLHGSILTTARRTEPGDVKDIIRFINNHTLDLFGPKCREVGKINELIEKSILSITLEDQQTNKILAQACFNDYPNVYGVDPGDWQSWINFRYDTSKLNTLNTLFLHFFSSQSEFSISCAQEIIKSAFKAVPECHYILLCVPINSIQEPSLASMFTELNRNDNPDASRDLKCIVYATNREKHIPVLHIRDSDVHDNDDLIPLLNSYTDLLRATYGNFYVAELIEAQNEQNKCLTAEAEGFGIGFMALTTDVNVSLLNECFELRPFYGLRKPHPDDILNPTKPEIDENEPEIKRKLSDDGLIDSNEIEAEFNNESNQSEYSSGKDTVKLKSEQYFGESNAFSIQLFCIEDKHDSRSLDFLPKAFELFPDKDYCIITLPQNVPEFSLIQNFIRVTPKGTNKLTQELYLFHRAGLIKSIDVRPALQSNDLESIERLVHNLKSKNSILSDLKTYIKSRKDPNGVDIEVYVAEVIGKVIGVAVIRQEEDIEYLRANFNIENFIMFNHHKRSEHGHINHLALTPIFSFQTKYFIREILRKSHKTCLYYPIYPEYSNSEISDRYSLITAMKYMVPVARRKQIEYNFDKLGVNAPSDLVLKPRNNYFMASALNMIDRKLLLEPKISVNLKIVVVGASEVGISFLQRLIFCPHLRFSNLTLVSATGLPGTLPPDNLRDAMSVNTMNYDSEELATISLRSWVNTITGKMTWIDRRRKFILINGHTQLSYDHLILCTGEQYYNIAPLDARVYNPYTKHEVKSHPARILFDQPPENMFVINSEVEAEKLLRFMENFKIELTNDNVVVYGMDLNALCAMQAMIQYGINPGRFIVVCQSDALNEMNNPYVIEKVMNMMNEIGIKIYYGYQMVDWNGNSWQSGQLINSICFKKIDSDNEASSSLLEVPCCMLMCYYKKDVDYITFTAVNKCHLVYDGRLVIDNEFHTNDSCIRSAGKMTKFKRSYYVDTWCHACFNQKEIGADLAFKMLELIDPLLINDDESEEKSDSHRLATNDPSENVLIKLYKKPKILYGVLPGGLYYLHVTKPGLTVTYKEEAQENDELVTNTENGYFRIHLNKHKCIQTITCLSKKRFNVENYIKLYGFHEQYLNHLLLKYNQKKIKDFYIYLNDNWTTAIYHDRFDELAQEIRDISINPNNGIKSVHDLLNELVDRDLILTKDQRDKIGEHFSNSGTRALVEKKKIFKNEFYMRLVLSLQMALLPSEICRLILGFLEDEQLFKTYETFISEYERTFHTVGTDTSSDLKPVSQNNETDQTSFYRRKSLKRKNTLISPVKCNKPPPDTVIDDFDETLLDIDSFIKNLCDNDFPEKLAQSINDLNSKKNVLELSDNSMEKSPQVHQLEPILEKNDLIRTYSETNSHDSQQEINKIYIGNEEISTLAEHFSEPIVDTLFDS</sequence>
<evidence type="ECO:0000259" key="1">
    <source>
        <dbReference type="Pfam" id="PF16092"/>
    </source>
</evidence>
<dbReference type="InterPro" id="IPR056299">
    <property type="entry name" value="CFAP61_dimer"/>
</dbReference>
<comment type="caution">
    <text evidence="3">The sequence shown here is derived from an EMBL/GenBank/DDBJ whole genome shotgun (WGS) entry which is preliminary data.</text>
</comment>
<keyword evidence="4" id="KW-1185">Reference proteome</keyword>
<dbReference type="PANTHER" id="PTHR21178:SF8">
    <property type="entry name" value="CILIA- AND FLAGELLA-ASSOCIATED PROTEIN 61"/>
    <property type="match status" value="1"/>
</dbReference>
<protein>
    <submittedName>
        <fullName evidence="3">Cilia-and flagella-associated 61</fullName>
    </submittedName>
</protein>
<feature type="domain" description="Cilia- and flagella-associated protein 61 N-terminal" evidence="1">
    <location>
        <begin position="340"/>
        <end position="499"/>
    </location>
</feature>
<reference evidence="3 4" key="1">
    <citation type="journal article" date="2018" name="Sci. Rep.">
        <title>Genomic signatures of local adaptation to the degree of environmental predictability in rotifers.</title>
        <authorList>
            <person name="Franch-Gras L."/>
            <person name="Hahn C."/>
            <person name="Garcia-Roger E.M."/>
            <person name="Carmona M.J."/>
            <person name="Serra M."/>
            <person name="Gomez A."/>
        </authorList>
    </citation>
    <scope>NUCLEOTIDE SEQUENCE [LARGE SCALE GENOMIC DNA]</scope>
    <source>
        <strain evidence="3">HYR1</strain>
    </source>
</reference>
<keyword evidence="3" id="KW-0966">Cell projection</keyword>
<organism evidence="3 4">
    <name type="scientific">Brachionus plicatilis</name>
    <name type="common">Marine rotifer</name>
    <name type="synonym">Brachionus muelleri</name>
    <dbReference type="NCBI Taxonomy" id="10195"/>
    <lineage>
        <taxon>Eukaryota</taxon>
        <taxon>Metazoa</taxon>
        <taxon>Spiralia</taxon>
        <taxon>Gnathifera</taxon>
        <taxon>Rotifera</taxon>
        <taxon>Eurotatoria</taxon>
        <taxon>Monogononta</taxon>
        <taxon>Pseudotrocha</taxon>
        <taxon>Ploima</taxon>
        <taxon>Brachionidae</taxon>
        <taxon>Brachionus</taxon>
    </lineage>
</organism>
<name>A0A3M7SB22_BRAPC</name>
<dbReference type="PROSITE" id="PS50896">
    <property type="entry name" value="LISH"/>
    <property type="match status" value="1"/>
</dbReference>
<dbReference type="OrthoDB" id="382863at2759"/>
<dbReference type="Pfam" id="PF16092">
    <property type="entry name" value="CFAP61_N"/>
    <property type="match status" value="2"/>
</dbReference>
<proteinExistence type="predicted"/>
<dbReference type="InterPro" id="IPR038884">
    <property type="entry name" value="CFAP61"/>
</dbReference>
<evidence type="ECO:0000313" key="3">
    <source>
        <dbReference type="EMBL" id="RNA32929.1"/>
    </source>
</evidence>
<dbReference type="Gene3D" id="3.50.50.60">
    <property type="entry name" value="FAD/NAD(P)-binding domain"/>
    <property type="match status" value="2"/>
</dbReference>
<feature type="domain" description="CFAP61 dimerisation" evidence="2">
    <location>
        <begin position="1011"/>
        <end position="1123"/>
    </location>
</feature>
<dbReference type="SUPFAM" id="SSF51905">
    <property type="entry name" value="FAD/NAD(P)-binding domain"/>
    <property type="match status" value="1"/>
</dbReference>
<evidence type="ECO:0000259" key="2">
    <source>
        <dbReference type="Pfam" id="PF23150"/>
    </source>
</evidence>
<dbReference type="InterPro" id="IPR036188">
    <property type="entry name" value="FAD/NAD-bd_sf"/>
</dbReference>
<keyword evidence="3" id="KW-0282">Flagellum</keyword>
<dbReference type="InterPro" id="IPR032151">
    <property type="entry name" value="CFAP61_N"/>
</dbReference>
<accession>A0A3M7SB22</accession>
<feature type="domain" description="Cilia- and flagella-associated protein 61 N-terminal" evidence="1">
    <location>
        <begin position="13"/>
        <end position="273"/>
    </location>
</feature>
<dbReference type="EMBL" id="REGN01001720">
    <property type="protein sequence ID" value="RNA32929.1"/>
    <property type="molecule type" value="Genomic_DNA"/>
</dbReference>
<dbReference type="Proteomes" id="UP000276133">
    <property type="component" value="Unassembled WGS sequence"/>
</dbReference>
<keyword evidence="3" id="KW-0969">Cilium</keyword>
<dbReference type="STRING" id="10195.A0A3M7SB22"/>
<dbReference type="InterPro" id="IPR006594">
    <property type="entry name" value="LisH"/>
</dbReference>
<dbReference type="PANTHER" id="PTHR21178">
    <property type="entry name" value="CILIA- AND FLAGELLA-ASSOCIATED PROTEIN 61"/>
    <property type="match status" value="1"/>
</dbReference>